<keyword evidence="3 9" id="KW-0813">Transport</keyword>
<keyword evidence="5 9" id="KW-0812">Transmembrane</keyword>
<dbReference type="Pfam" id="PF05525">
    <property type="entry name" value="Branch_AA_trans"/>
    <property type="match status" value="1"/>
</dbReference>
<evidence type="ECO:0000256" key="2">
    <source>
        <dbReference type="ARBA" id="ARBA00008540"/>
    </source>
</evidence>
<comment type="caution">
    <text evidence="10">The sequence shown here is derived from an EMBL/GenBank/DDBJ whole genome shotgun (WGS) entry which is preliminary data.</text>
</comment>
<dbReference type="EMBL" id="JAGZMZ010000027">
    <property type="protein sequence ID" value="MBS4884870.1"/>
    <property type="molecule type" value="Genomic_DNA"/>
</dbReference>
<evidence type="ECO:0000256" key="1">
    <source>
        <dbReference type="ARBA" id="ARBA00004651"/>
    </source>
</evidence>
<feature type="transmembrane region" description="Helical" evidence="9">
    <location>
        <begin position="192"/>
        <end position="214"/>
    </location>
</feature>
<feature type="transmembrane region" description="Helical" evidence="9">
    <location>
        <begin position="377"/>
        <end position="396"/>
    </location>
</feature>
<keyword evidence="6 9" id="KW-0029">Amino-acid transport</keyword>
<feature type="transmembrane region" description="Helical" evidence="9">
    <location>
        <begin position="314"/>
        <end position="334"/>
    </location>
</feature>
<comment type="function">
    <text evidence="9">Component of the transport system for branched-chain amino acids.</text>
</comment>
<evidence type="ECO:0000313" key="11">
    <source>
        <dbReference type="Proteomes" id="UP000753219"/>
    </source>
</evidence>
<dbReference type="InterPro" id="IPR004685">
    <property type="entry name" value="Brnchd-chn_aa_trnsp_Livcs"/>
</dbReference>
<feature type="transmembrane region" description="Helical" evidence="9">
    <location>
        <begin position="9"/>
        <end position="28"/>
    </location>
</feature>
<keyword evidence="8 9" id="KW-0472">Membrane</keyword>
<comment type="subcellular location">
    <subcellularLocation>
        <location evidence="1 9">Cell membrane</location>
        <topology evidence="1 9">Multi-pass membrane protein</topology>
    </subcellularLocation>
</comment>
<dbReference type="NCBIfam" id="TIGR00796">
    <property type="entry name" value="livcs"/>
    <property type="match status" value="1"/>
</dbReference>
<keyword evidence="7 9" id="KW-1133">Transmembrane helix</keyword>
<evidence type="ECO:0000256" key="9">
    <source>
        <dbReference type="RuleBase" id="RU362122"/>
    </source>
</evidence>
<keyword evidence="4" id="KW-1003">Cell membrane</keyword>
<feature type="transmembrane region" description="Helical" evidence="9">
    <location>
        <begin position="151"/>
        <end position="172"/>
    </location>
</feature>
<protein>
    <recommendedName>
        <fullName evidence="9">Branched-chain amino acid transport system carrier protein</fullName>
    </recommendedName>
</protein>
<evidence type="ECO:0000256" key="5">
    <source>
        <dbReference type="ARBA" id="ARBA00022692"/>
    </source>
</evidence>
<dbReference type="RefSeq" id="WP_278640661.1">
    <property type="nucleotide sequence ID" value="NZ_JAGZMZ010000027.1"/>
</dbReference>
<comment type="similarity">
    <text evidence="2 9">Belongs to the branched chain amino acid transporter family.</text>
</comment>
<evidence type="ECO:0000256" key="6">
    <source>
        <dbReference type="ARBA" id="ARBA00022970"/>
    </source>
</evidence>
<name>A0A942WCN1_9FIRM</name>
<dbReference type="GO" id="GO:0015190">
    <property type="term" value="F:L-leucine transmembrane transporter activity"/>
    <property type="evidence" value="ECO:0007669"/>
    <property type="project" value="TreeGrafter"/>
</dbReference>
<feature type="transmembrane region" description="Helical" evidence="9">
    <location>
        <begin position="79"/>
        <end position="97"/>
    </location>
</feature>
<evidence type="ECO:0000256" key="3">
    <source>
        <dbReference type="ARBA" id="ARBA00022448"/>
    </source>
</evidence>
<dbReference type="AlphaFoldDB" id="A0A942WCN1"/>
<evidence type="ECO:0000256" key="4">
    <source>
        <dbReference type="ARBA" id="ARBA00022475"/>
    </source>
</evidence>
<evidence type="ECO:0000256" key="7">
    <source>
        <dbReference type="ARBA" id="ARBA00022989"/>
    </source>
</evidence>
<sequence length="440" mass="47452">MKKLSLSQIAGMSCMIFAIFFGAGNMIFPPSMGQQAGTNAPIALLGFVLSDVGIAVAGVLAVVLAGTSMYELASRISPRFAKILSLTVYLCIGPLFALPRCGSVSFEIGIIPFLDGFDPKLASFLFTFAFFGITLLLSLRKGKVVDIVGKVLTPILLLCILTLFIGVIVSPLGEVGVPRGDYQSIPFFKGVIEGYLALDGFAGLVFAILIVHSLKAFQISEHKQVVKYTIICTSIAAVLLIAVYTILLIIGIQTSSMELFANGGNLLTYVTNTLFGKTGNLILALTVTLACLTTSIGLSTSFSDYLCNEYPKLSYLPTLIGVCLFSFIIANVGLNQLIVIVQPLLVTIYPIVTILALVSLLTPYLKEHTANTMKCGMLFVLPFSFMDGMKTAHINIPFFSDLMKNMPLFSVGLGWLLPAIIGCTLGYFLHYRGNKRTLPR</sequence>
<evidence type="ECO:0000313" key="10">
    <source>
        <dbReference type="EMBL" id="MBS4884870.1"/>
    </source>
</evidence>
<proteinExistence type="inferred from homology"/>
<feature type="transmembrane region" description="Helical" evidence="9">
    <location>
        <begin position="408"/>
        <end position="430"/>
    </location>
</feature>
<feature type="transmembrane region" description="Helical" evidence="9">
    <location>
        <begin position="226"/>
        <end position="252"/>
    </location>
</feature>
<dbReference type="GO" id="GO:0015820">
    <property type="term" value="P:L-leucine transport"/>
    <property type="evidence" value="ECO:0007669"/>
    <property type="project" value="TreeGrafter"/>
</dbReference>
<feature type="transmembrane region" description="Helical" evidence="9">
    <location>
        <begin position="121"/>
        <end position="139"/>
    </location>
</feature>
<accession>A0A942WCN1</accession>
<feature type="transmembrane region" description="Helical" evidence="9">
    <location>
        <begin position="40"/>
        <end position="67"/>
    </location>
</feature>
<dbReference type="Proteomes" id="UP000753219">
    <property type="component" value="Unassembled WGS sequence"/>
</dbReference>
<gene>
    <name evidence="10" type="primary">brnQ</name>
    <name evidence="10" type="ORF">KHZ85_08925</name>
</gene>
<dbReference type="GO" id="GO:0015188">
    <property type="term" value="F:L-isoleucine transmembrane transporter activity"/>
    <property type="evidence" value="ECO:0007669"/>
    <property type="project" value="TreeGrafter"/>
</dbReference>
<evidence type="ECO:0000256" key="8">
    <source>
        <dbReference type="ARBA" id="ARBA00023136"/>
    </source>
</evidence>
<dbReference type="GO" id="GO:0005304">
    <property type="term" value="F:L-valine transmembrane transporter activity"/>
    <property type="evidence" value="ECO:0007669"/>
    <property type="project" value="TreeGrafter"/>
</dbReference>
<reference evidence="10" key="1">
    <citation type="submission" date="2021-02" db="EMBL/GenBank/DDBJ databases">
        <title>Infant gut strain persistence is associated with maternal origin, phylogeny, and functional potential including surface adhesion and iron acquisition.</title>
        <authorList>
            <person name="Lou Y.C."/>
        </authorList>
    </citation>
    <scope>NUCLEOTIDE SEQUENCE</scope>
    <source>
        <strain evidence="10">L3_108_103G1_dasL3_108_103G1_concoct_2</strain>
    </source>
</reference>
<feature type="transmembrane region" description="Helical" evidence="9">
    <location>
        <begin position="281"/>
        <end position="302"/>
    </location>
</feature>
<organism evidence="10 11">
    <name type="scientific">Amedibacillus dolichus</name>
    <dbReference type="NCBI Taxonomy" id="31971"/>
    <lineage>
        <taxon>Bacteria</taxon>
        <taxon>Bacillati</taxon>
        <taxon>Bacillota</taxon>
        <taxon>Erysipelotrichia</taxon>
        <taxon>Erysipelotrichales</taxon>
        <taxon>Erysipelotrichaceae</taxon>
        <taxon>Amedibacillus</taxon>
    </lineage>
</organism>
<dbReference type="PANTHER" id="PTHR30588">
    <property type="entry name" value="BRANCHED-CHAIN AMINO ACID TRANSPORT SYSTEM 2 CARRIER PROTEIN"/>
    <property type="match status" value="1"/>
</dbReference>
<feature type="transmembrane region" description="Helical" evidence="9">
    <location>
        <begin position="340"/>
        <end position="365"/>
    </location>
</feature>
<dbReference type="GO" id="GO:0005886">
    <property type="term" value="C:plasma membrane"/>
    <property type="evidence" value="ECO:0007669"/>
    <property type="project" value="UniProtKB-SubCell"/>
</dbReference>
<dbReference type="PANTHER" id="PTHR30588:SF8">
    <property type="entry name" value="BRANCHED-CHAIN AMINO ACID PERMEASE BRAB"/>
    <property type="match status" value="1"/>
</dbReference>
<dbReference type="GO" id="GO:0015818">
    <property type="term" value="P:isoleucine transport"/>
    <property type="evidence" value="ECO:0007669"/>
    <property type="project" value="TreeGrafter"/>
</dbReference>